<dbReference type="InterPro" id="IPR011050">
    <property type="entry name" value="Pectin_lyase_fold/virulence"/>
</dbReference>
<accession>A0A381U3V1</accession>
<evidence type="ECO:0000313" key="2">
    <source>
        <dbReference type="EMBL" id="SVA22906.1"/>
    </source>
</evidence>
<gene>
    <name evidence="2" type="ORF">METZ01_LOCUS75760</name>
</gene>
<dbReference type="Gene3D" id="2.160.20.10">
    <property type="entry name" value="Single-stranded right-handed beta-helix, Pectin lyase-like"/>
    <property type="match status" value="1"/>
</dbReference>
<dbReference type="InterPro" id="IPR006626">
    <property type="entry name" value="PbH1"/>
</dbReference>
<dbReference type="EMBL" id="UINC01005685">
    <property type="protein sequence ID" value="SVA22906.1"/>
    <property type="molecule type" value="Genomic_DNA"/>
</dbReference>
<organism evidence="2">
    <name type="scientific">marine metagenome</name>
    <dbReference type="NCBI Taxonomy" id="408172"/>
    <lineage>
        <taxon>unclassified sequences</taxon>
        <taxon>metagenomes</taxon>
        <taxon>ecological metagenomes</taxon>
    </lineage>
</organism>
<dbReference type="InterPro" id="IPR012334">
    <property type="entry name" value="Pectin_lyas_fold"/>
</dbReference>
<dbReference type="InterPro" id="IPR022442">
    <property type="entry name" value="SO_2930-like_dom"/>
</dbReference>
<dbReference type="InterPro" id="IPR039448">
    <property type="entry name" value="Beta_helix"/>
</dbReference>
<feature type="domain" description="Right handed beta helix" evidence="1">
    <location>
        <begin position="66"/>
        <end position="213"/>
    </location>
</feature>
<evidence type="ECO:0000259" key="1">
    <source>
        <dbReference type="Pfam" id="PF13229"/>
    </source>
</evidence>
<proteinExistence type="predicted"/>
<reference evidence="2" key="1">
    <citation type="submission" date="2018-05" db="EMBL/GenBank/DDBJ databases">
        <authorList>
            <person name="Lanie J.A."/>
            <person name="Ng W.-L."/>
            <person name="Kazmierczak K.M."/>
            <person name="Andrzejewski T.M."/>
            <person name="Davidsen T.M."/>
            <person name="Wayne K.J."/>
            <person name="Tettelin H."/>
            <person name="Glass J.I."/>
            <person name="Rusch D."/>
            <person name="Podicherti R."/>
            <person name="Tsui H.-C.T."/>
            <person name="Winkler M.E."/>
        </authorList>
    </citation>
    <scope>NUCLEOTIDE SEQUENCE</scope>
</reference>
<dbReference type="SUPFAM" id="SSF51126">
    <property type="entry name" value="Pectin lyase-like"/>
    <property type="match status" value="1"/>
</dbReference>
<sequence>MRFFQIHIISLLVSFNAFSEIIIIPPSENAQEQIQEAMILAKPGDEIQLTTGVYIIEDGLSLDIDGISLKGAGQRNTVLDFSNQMTGAQGLMVTSSDVLLQDFAIINTKGDAIKSKGSNGIAFINIRTEWTRGPNSMNGAYGLYPVDSKNVLIDGCIAIGASDAGIYVGQSENIIVRNSLAEYNVAGIEIENSYYADVHNNTAQNNTGGILVFDLPDLPQQGGHHVRVFNNQINNNNTDNFAPEGNIVGEVPRGTGIIVMANSDVEIFNNDIADNGTVNIAIVSFSDSNDQVLPEELDYEKGQDRYTNSQYYPHPKSVQVHDNSISNSGFNPDLDKEIAAVLYELSKGEMTDIFWDGVLPLTQMIFGQPDEDKLILNNNGDATFLTIRPIRYMFSLPNPISTDQTPYNHEVKPLQPVVINFSE</sequence>
<dbReference type="NCBIfam" id="TIGR03805">
    <property type="entry name" value="beta_helix_1"/>
    <property type="match status" value="1"/>
</dbReference>
<dbReference type="Pfam" id="PF13229">
    <property type="entry name" value="Beta_helix"/>
    <property type="match status" value="1"/>
</dbReference>
<name>A0A381U3V1_9ZZZZ</name>
<protein>
    <recommendedName>
        <fullName evidence="1">Right handed beta helix domain-containing protein</fullName>
    </recommendedName>
</protein>
<dbReference type="AlphaFoldDB" id="A0A381U3V1"/>
<dbReference type="SMART" id="SM00710">
    <property type="entry name" value="PbH1"/>
    <property type="match status" value="6"/>
</dbReference>